<protein>
    <recommendedName>
        <fullName evidence="4">Gustatory receptor</fullName>
    </recommendedName>
</protein>
<accession>A0A226E920</accession>
<comment type="caution">
    <text evidence="2">The sequence shown here is derived from an EMBL/GenBank/DDBJ whole genome shotgun (WGS) entry which is preliminary data.</text>
</comment>
<feature type="transmembrane region" description="Helical" evidence="1">
    <location>
        <begin position="184"/>
        <end position="200"/>
    </location>
</feature>
<keyword evidence="1" id="KW-1133">Transmembrane helix</keyword>
<feature type="transmembrane region" description="Helical" evidence="1">
    <location>
        <begin position="41"/>
        <end position="60"/>
    </location>
</feature>
<reference evidence="2 3" key="1">
    <citation type="submission" date="2015-12" db="EMBL/GenBank/DDBJ databases">
        <title>The genome of Folsomia candida.</title>
        <authorList>
            <person name="Faddeeva A."/>
            <person name="Derks M.F."/>
            <person name="Anvar Y."/>
            <person name="Smit S."/>
            <person name="Van Straalen N."/>
            <person name="Roelofs D."/>
        </authorList>
    </citation>
    <scope>NUCLEOTIDE SEQUENCE [LARGE SCALE GENOMIC DNA]</scope>
    <source>
        <strain evidence="2 3">VU population</strain>
        <tissue evidence="2">Whole body</tissue>
    </source>
</reference>
<evidence type="ECO:0000256" key="1">
    <source>
        <dbReference type="SAM" id="Phobius"/>
    </source>
</evidence>
<organism evidence="2 3">
    <name type="scientific">Folsomia candida</name>
    <name type="common">Springtail</name>
    <dbReference type="NCBI Taxonomy" id="158441"/>
    <lineage>
        <taxon>Eukaryota</taxon>
        <taxon>Metazoa</taxon>
        <taxon>Ecdysozoa</taxon>
        <taxon>Arthropoda</taxon>
        <taxon>Hexapoda</taxon>
        <taxon>Collembola</taxon>
        <taxon>Entomobryomorpha</taxon>
        <taxon>Isotomoidea</taxon>
        <taxon>Isotomidae</taxon>
        <taxon>Proisotominae</taxon>
        <taxon>Folsomia</taxon>
    </lineage>
</organism>
<dbReference type="Proteomes" id="UP000198287">
    <property type="component" value="Unassembled WGS sequence"/>
</dbReference>
<feature type="transmembrane region" description="Helical" evidence="1">
    <location>
        <begin position="260"/>
        <end position="281"/>
    </location>
</feature>
<gene>
    <name evidence="2" type="ORF">Fcan01_10703</name>
</gene>
<feature type="transmembrane region" description="Helical" evidence="1">
    <location>
        <begin position="207"/>
        <end position="229"/>
    </location>
</feature>
<keyword evidence="1" id="KW-0472">Membrane</keyword>
<dbReference type="EMBL" id="LNIX01000005">
    <property type="protein sequence ID" value="OXA53527.1"/>
    <property type="molecule type" value="Genomic_DNA"/>
</dbReference>
<keyword evidence="3" id="KW-1185">Reference proteome</keyword>
<feature type="transmembrane region" description="Helical" evidence="1">
    <location>
        <begin position="365"/>
        <end position="386"/>
    </location>
</feature>
<evidence type="ECO:0008006" key="4">
    <source>
        <dbReference type="Google" id="ProtNLM"/>
    </source>
</evidence>
<proteinExistence type="predicted"/>
<dbReference type="AlphaFoldDB" id="A0A226E920"/>
<evidence type="ECO:0000313" key="3">
    <source>
        <dbReference type="Proteomes" id="UP000198287"/>
    </source>
</evidence>
<evidence type="ECO:0000313" key="2">
    <source>
        <dbReference type="EMBL" id="OXA53527.1"/>
    </source>
</evidence>
<name>A0A226E920_FOLCA</name>
<feature type="transmembrane region" description="Helical" evidence="1">
    <location>
        <begin position="139"/>
        <end position="164"/>
    </location>
</feature>
<sequence length="390" mass="45098">MFSKEIFEIVSRPIKFLEWTKVFPFSWDEKRNNLILTASRVYSFCSYVYFVHYALLIWYLLDKLGQELRNESSVLHVMEIFWLAFLPGGYYLCSDALVGLFLKRGKMVTFFRWITQFDKVLLHIQGPHYLNRKWFHERLAMLIIQAGIWSTITADILWILVYTLKPRSAQYPYSDWSNEGKPCILNVIAFLAFWAFEFFTKTVNISAYFFSHTWFLLSITYLIVGMGTVSKSTDSLRHKLSNYRGLYLINVLYNECYHATLLPCRYLLNAFGIISSGFILTRFQAKISFPDQVLCLTTFVAMLAAPLVYLHISGMVLAKSIALCGKLGRFSGERCTRKEMQVLRRDARSIQPFGIRVGSIKSTSYAALSAFLIQTTSLFTTVLVTFPQKG</sequence>
<feature type="transmembrane region" description="Helical" evidence="1">
    <location>
        <begin position="80"/>
        <end position="102"/>
    </location>
</feature>
<keyword evidence="1" id="KW-0812">Transmembrane</keyword>
<feature type="transmembrane region" description="Helical" evidence="1">
    <location>
        <begin position="293"/>
        <end position="312"/>
    </location>
</feature>